<reference evidence="8 9" key="1">
    <citation type="submission" date="2019-09" db="EMBL/GenBank/DDBJ databases">
        <title>Nocardioides panacisoli sp. nov., isolated from the soil of a ginseng field.</title>
        <authorList>
            <person name="Cho C."/>
        </authorList>
    </citation>
    <scope>NUCLEOTIDE SEQUENCE [LARGE SCALE GENOMIC DNA]</scope>
    <source>
        <strain evidence="8 9">BN130099</strain>
    </source>
</reference>
<sequence length="327" mass="34053">MDFALSEEQTELATTVRAVLTKQADSASVRAAVESDTGYDAALWSTLCEQVGVAALAIPEEYDGFGATFFETAVVLEELGRSLAPAPLLASVIAAEALLAGGTEDAKSRLLPRIAAGEIATIALGDGPVLDADHATIVLAIVGDDLVELTGASATWSESMDQTIRLGSLDRSAATVVVIGDGVAARARAELVGAASAAVLAVGLCDRALQMTVDYSKERVQFGRAIGSFQALKHRMADMLARVEISRSASWAAAYALATGADDAEELTRTAASYSLESAAHLAGECIQLHGGIAITWEHDAHLVFKRAHALGVLFGAPHQQRALVEL</sequence>
<evidence type="ECO:0000256" key="4">
    <source>
        <dbReference type="ARBA" id="ARBA00022827"/>
    </source>
</evidence>
<reference evidence="8 9" key="2">
    <citation type="submission" date="2019-09" db="EMBL/GenBank/DDBJ databases">
        <authorList>
            <person name="Jin C."/>
        </authorList>
    </citation>
    <scope>NUCLEOTIDE SEQUENCE [LARGE SCALE GENOMIC DNA]</scope>
    <source>
        <strain evidence="8 9">BN130099</strain>
    </source>
</reference>
<dbReference type="Gene3D" id="1.20.140.10">
    <property type="entry name" value="Butyryl-CoA Dehydrogenase, subunit A, domain 3"/>
    <property type="match status" value="1"/>
</dbReference>
<dbReference type="InterPro" id="IPR009075">
    <property type="entry name" value="AcylCo_DH/oxidase_C"/>
</dbReference>
<name>A0A5B1L7P1_9ACTN</name>
<keyword evidence="3" id="KW-0285">Flavoprotein</keyword>
<keyword evidence="5" id="KW-0560">Oxidoreductase</keyword>
<evidence type="ECO:0000313" key="8">
    <source>
        <dbReference type="EMBL" id="KAA1416446.1"/>
    </source>
</evidence>
<dbReference type="Pfam" id="PF02771">
    <property type="entry name" value="Acyl-CoA_dh_N"/>
    <property type="match status" value="1"/>
</dbReference>
<proteinExistence type="inferred from homology"/>
<evidence type="ECO:0000259" key="7">
    <source>
        <dbReference type="Pfam" id="PF02771"/>
    </source>
</evidence>
<organism evidence="8 9">
    <name type="scientific">Nocardioides humilatus</name>
    <dbReference type="NCBI Taxonomy" id="2607660"/>
    <lineage>
        <taxon>Bacteria</taxon>
        <taxon>Bacillati</taxon>
        <taxon>Actinomycetota</taxon>
        <taxon>Actinomycetes</taxon>
        <taxon>Propionibacteriales</taxon>
        <taxon>Nocardioidaceae</taxon>
        <taxon>Nocardioides</taxon>
    </lineage>
</organism>
<evidence type="ECO:0000256" key="2">
    <source>
        <dbReference type="ARBA" id="ARBA00009347"/>
    </source>
</evidence>
<evidence type="ECO:0000256" key="5">
    <source>
        <dbReference type="ARBA" id="ARBA00023002"/>
    </source>
</evidence>
<keyword evidence="9" id="KW-1185">Reference proteome</keyword>
<dbReference type="RefSeq" id="WP_149729987.1">
    <property type="nucleotide sequence ID" value="NZ_VUJV01000007.1"/>
</dbReference>
<feature type="domain" description="Acyl-CoA dehydrogenase/oxidase N-terminal" evidence="7">
    <location>
        <begin position="6"/>
        <end position="118"/>
    </location>
</feature>
<dbReference type="SUPFAM" id="SSF56645">
    <property type="entry name" value="Acyl-CoA dehydrogenase NM domain-like"/>
    <property type="match status" value="1"/>
</dbReference>
<dbReference type="InterPro" id="IPR013786">
    <property type="entry name" value="AcylCoA_DH/ox_N"/>
</dbReference>
<dbReference type="PANTHER" id="PTHR43884:SF20">
    <property type="entry name" value="ACYL-COA DEHYDROGENASE FADE28"/>
    <property type="match status" value="1"/>
</dbReference>
<dbReference type="PANTHER" id="PTHR43884">
    <property type="entry name" value="ACYL-COA DEHYDROGENASE"/>
    <property type="match status" value="1"/>
</dbReference>
<dbReference type="Pfam" id="PF00441">
    <property type="entry name" value="Acyl-CoA_dh_1"/>
    <property type="match status" value="1"/>
</dbReference>
<dbReference type="EMBL" id="VUJV01000007">
    <property type="protein sequence ID" value="KAA1416446.1"/>
    <property type="molecule type" value="Genomic_DNA"/>
</dbReference>
<dbReference type="Proteomes" id="UP000325003">
    <property type="component" value="Unassembled WGS sequence"/>
</dbReference>
<keyword evidence="4" id="KW-0274">FAD</keyword>
<evidence type="ECO:0000256" key="3">
    <source>
        <dbReference type="ARBA" id="ARBA00022630"/>
    </source>
</evidence>
<dbReference type="InterPro" id="IPR037069">
    <property type="entry name" value="AcylCoA_DH/ox_N_sf"/>
</dbReference>
<dbReference type="AlphaFoldDB" id="A0A5B1L7P1"/>
<dbReference type="GO" id="GO:0003995">
    <property type="term" value="F:acyl-CoA dehydrogenase activity"/>
    <property type="evidence" value="ECO:0007669"/>
    <property type="project" value="TreeGrafter"/>
</dbReference>
<accession>A0A5B1L7P1</accession>
<evidence type="ECO:0000313" key="9">
    <source>
        <dbReference type="Proteomes" id="UP000325003"/>
    </source>
</evidence>
<comment type="caution">
    <text evidence="8">The sequence shown here is derived from an EMBL/GenBank/DDBJ whole genome shotgun (WGS) entry which is preliminary data.</text>
</comment>
<dbReference type="InterPro" id="IPR009100">
    <property type="entry name" value="AcylCoA_DH/oxidase_NM_dom_sf"/>
</dbReference>
<dbReference type="GO" id="GO:0050660">
    <property type="term" value="F:flavin adenine dinucleotide binding"/>
    <property type="evidence" value="ECO:0007669"/>
    <property type="project" value="InterPro"/>
</dbReference>
<comment type="cofactor">
    <cofactor evidence="1">
        <name>FAD</name>
        <dbReference type="ChEBI" id="CHEBI:57692"/>
    </cofactor>
</comment>
<dbReference type="Gene3D" id="1.10.540.10">
    <property type="entry name" value="Acyl-CoA dehydrogenase/oxidase, N-terminal domain"/>
    <property type="match status" value="1"/>
</dbReference>
<evidence type="ECO:0000256" key="1">
    <source>
        <dbReference type="ARBA" id="ARBA00001974"/>
    </source>
</evidence>
<gene>
    <name evidence="8" type="ORF">F0U44_19235</name>
</gene>
<comment type="similarity">
    <text evidence="2">Belongs to the acyl-CoA dehydrogenase family.</text>
</comment>
<evidence type="ECO:0000259" key="6">
    <source>
        <dbReference type="Pfam" id="PF00441"/>
    </source>
</evidence>
<feature type="domain" description="Acyl-CoA dehydrogenase/oxidase C-terminal" evidence="6">
    <location>
        <begin position="192"/>
        <end position="324"/>
    </location>
</feature>
<dbReference type="SUPFAM" id="SSF47203">
    <property type="entry name" value="Acyl-CoA dehydrogenase C-terminal domain-like"/>
    <property type="match status" value="1"/>
</dbReference>
<protein>
    <submittedName>
        <fullName evidence="8">Acyl-CoA dehydrogenase</fullName>
    </submittedName>
</protein>
<dbReference type="InterPro" id="IPR036250">
    <property type="entry name" value="AcylCo_DH-like_C"/>
</dbReference>